<dbReference type="EMBL" id="CACRXK020002474">
    <property type="protein sequence ID" value="CAB3994480.1"/>
    <property type="molecule type" value="Genomic_DNA"/>
</dbReference>
<gene>
    <name evidence="1" type="ORF">PACLA_8A006723</name>
</gene>
<keyword evidence="2" id="KW-1185">Reference proteome</keyword>
<comment type="caution">
    <text evidence="1">The sequence shown here is derived from an EMBL/GenBank/DDBJ whole genome shotgun (WGS) entry which is preliminary data.</text>
</comment>
<evidence type="ECO:0000313" key="1">
    <source>
        <dbReference type="EMBL" id="CAB3994480.1"/>
    </source>
</evidence>
<protein>
    <submittedName>
        <fullName evidence="1">Uncharacterized protein</fullName>
    </submittedName>
</protein>
<dbReference type="Proteomes" id="UP001152795">
    <property type="component" value="Unassembled WGS sequence"/>
</dbReference>
<accession>A0A7D9HVQ2</accession>
<name>A0A7D9HVQ2_PARCT</name>
<proteinExistence type="predicted"/>
<organism evidence="1 2">
    <name type="scientific">Paramuricea clavata</name>
    <name type="common">Red gorgonian</name>
    <name type="synonym">Violescent sea-whip</name>
    <dbReference type="NCBI Taxonomy" id="317549"/>
    <lineage>
        <taxon>Eukaryota</taxon>
        <taxon>Metazoa</taxon>
        <taxon>Cnidaria</taxon>
        <taxon>Anthozoa</taxon>
        <taxon>Octocorallia</taxon>
        <taxon>Malacalcyonacea</taxon>
        <taxon>Plexauridae</taxon>
        <taxon>Paramuricea</taxon>
    </lineage>
</organism>
<dbReference type="AlphaFoldDB" id="A0A7D9HVQ2"/>
<sequence length="212" mass="24054">MYSIDGCKWKIFGARPKLPRVTISNATNGTSGSPEIKQENIPQSFIEKLESRYESKVFTVDGSRYWIGNTSLVFAKHIRLVPVNISRNESCIRLHIYGCSAGILEIAKSKPTMHRKPGGLAVVLGVFGGLVGTIVVTVGSWYVFKRWKTFVRIIMKCWIKIRSYLMSEDEEGYYEYYELSGSDDSEEHIYCEIQDLESVSDNVNDNVSTDEK</sequence>
<dbReference type="OrthoDB" id="10617135at2759"/>
<reference evidence="1" key="1">
    <citation type="submission" date="2020-04" db="EMBL/GenBank/DDBJ databases">
        <authorList>
            <person name="Alioto T."/>
            <person name="Alioto T."/>
            <person name="Gomez Garrido J."/>
        </authorList>
    </citation>
    <scope>NUCLEOTIDE SEQUENCE</scope>
    <source>
        <strain evidence="1">A484AB</strain>
    </source>
</reference>
<evidence type="ECO:0000313" key="2">
    <source>
        <dbReference type="Proteomes" id="UP001152795"/>
    </source>
</evidence>